<protein>
    <submittedName>
        <fullName evidence="8">MFS transporter</fullName>
    </submittedName>
</protein>
<dbReference type="PANTHER" id="PTHR43124">
    <property type="entry name" value="PURINE EFFLUX PUMP PBUE"/>
    <property type="match status" value="1"/>
</dbReference>
<keyword evidence="2" id="KW-1003">Cell membrane</keyword>
<keyword evidence="4 6" id="KW-1133">Transmembrane helix</keyword>
<sequence length="389" mass="39968">MLAMALGAFAIGTTEFVSMGLLPLIAGDFGITEDAASTVITVYALGVVVGAPVIAALTGKLPRRRLILLLIAFLLLGNLLTALAPNYGVLLVARFIAGLPHGAYFSVANLSAASMAPAGERGKAMAFVGMGLAVATVIGVPAAQALGQALGWNAAYYLVVGIAAATMVLLYLLMPHMTQMQQTDISTEFGAFRNSQVWLTVIMGTVGFGGMFAVYTYITWTMTEVAGMEPRWTWAVLMVYGIGMTAGNAVGGVLADRNLELGIVGALGAMVAVSVVFYFAAHSVIAGALSFGLLAFFGATLVPSLQLRLVEVAGDAQTLAAALNQSALNIANAAGASIAGVVVGAGYSYNSTALAGAGLAAAGVLTWIITMWDARRRGQRPRVKVVAQG</sequence>
<feature type="transmembrane region" description="Helical" evidence="6">
    <location>
        <begin position="91"/>
        <end position="112"/>
    </location>
</feature>
<dbReference type="AlphaFoldDB" id="A0A7T0KI70"/>
<accession>A0A7T0KI70</accession>
<keyword evidence="5 6" id="KW-0472">Membrane</keyword>
<feature type="transmembrane region" description="Helical" evidence="6">
    <location>
        <begin position="195"/>
        <end position="220"/>
    </location>
</feature>
<dbReference type="InterPro" id="IPR020846">
    <property type="entry name" value="MFS_dom"/>
</dbReference>
<gene>
    <name evidence="8" type="ORF">G7Y31_09350</name>
</gene>
<comment type="subcellular location">
    <subcellularLocation>
        <location evidence="1">Cell membrane</location>
        <topology evidence="1">Multi-pass membrane protein</topology>
    </subcellularLocation>
</comment>
<name>A0A7T0KI70_9CORY</name>
<evidence type="ECO:0000313" key="9">
    <source>
        <dbReference type="Proteomes" id="UP000594681"/>
    </source>
</evidence>
<keyword evidence="9" id="KW-1185">Reference proteome</keyword>
<dbReference type="GO" id="GO:0022857">
    <property type="term" value="F:transmembrane transporter activity"/>
    <property type="evidence" value="ECO:0007669"/>
    <property type="project" value="InterPro"/>
</dbReference>
<feature type="transmembrane region" description="Helical" evidence="6">
    <location>
        <begin position="326"/>
        <end position="347"/>
    </location>
</feature>
<dbReference type="GO" id="GO:0005886">
    <property type="term" value="C:plasma membrane"/>
    <property type="evidence" value="ECO:0007669"/>
    <property type="project" value="UniProtKB-SubCell"/>
</dbReference>
<evidence type="ECO:0000256" key="5">
    <source>
        <dbReference type="ARBA" id="ARBA00023136"/>
    </source>
</evidence>
<evidence type="ECO:0000256" key="6">
    <source>
        <dbReference type="SAM" id="Phobius"/>
    </source>
</evidence>
<dbReference type="SUPFAM" id="SSF103473">
    <property type="entry name" value="MFS general substrate transporter"/>
    <property type="match status" value="1"/>
</dbReference>
<dbReference type="Gene3D" id="1.20.1250.20">
    <property type="entry name" value="MFS general substrate transporter like domains"/>
    <property type="match status" value="1"/>
</dbReference>
<evidence type="ECO:0000256" key="3">
    <source>
        <dbReference type="ARBA" id="ARBA00022692"/>
    </source>
</evidence>
<dbReference type="RefSeq" id="WP_165009851.1">
    <property type="nucleotide sequence ID" value="NZ_CP064954.1"/>
</dbReference>
<feature type="transmembrane region" description="Helical" evidence="6">
    <location>
        <begin position="66"/>
        <end position="85"/>
    </location>
</feature>
<evidence type="ECO:0000256" key="1">
    <source>
        <dbReference type="ARBA" id="ARBA00004651"/>
    </source>
</evidence>
<dbReference type="Proteomes" id="UP000594681">
    <property type="component" value="Chromosome"/>
</dbReference>
<keyword evidence="3 6" id="KW-0812">Transmembrane</keyword>
<organism evidence="8 9">
    <name type="scientific">Corynebacterium lizhenjunii</name>
    <dbReference type="NCBI Taxonomy" id="2709394"/>
    <lineage>
        <taxon>Bacteria</taxon>
        <taxon>Bacillati</taxon>
        <taxon>Actinomycetota</taxon>
        <taxon>Actinomycetes</taxon>
        <taxon>Mycobacteriales</taxon>
        <taxon>Corynebacteriaceae</taxon>
        <taxon>Corynebacterium</taxon>
    </lineage>
</organism>
<dbReference type="CDD" id="cd17324">
    <property type="entry name" value="MFS_NepI_like"/>
    <property type="match status" value="1"/>
</dbReference>
<feature type="transmembrane region" description="Helical" evidence="6">
    <location>
        <begin position="285"/>
        <end position="305"/>
    </location>
</feature>
<feature type="transmembrane region" description="Helical" evidence="6">
    <location>
        <begin position="232"/>
        <end position="254"/>
    </location>
</feature>
<dbReference type="KEGG" id="cliz:G7Y31_09350"/>
<reference evidence="8 9" key="1">
    <citation type="submission" date="2020-11" db="EMBL/GenBank/DDBJ databases">
        <title>Corynebacterium sp. ZJ-599.</title>
        <authorList>
            <person name="Zhou J."/>
        </authorList>
    </citation>
    <scope>NUCLEOTIDE SEQUENCE [LARGE SCALE GENOMIC DNA]</scope>
    <source>
        <strain evidence="8 9">ZJ-599</strain>
    </source>
</reference>
<dbReference type="Pfam" id="PF07690">
    <property type="entry name" value="MFS_1"/>
    <property type="match status" value="1"/>
</dbReference>
<dbReference type="PANTHER" id="PTHR43124:SF3">
    <property type="entry name" value="CHLORAMPHENICOL EFFLUX PUMP RV0191"/>
    <property type="match status" value="1"/>
</dbReference>
<evidence type="ECO:0000313" key="8">
    <source>
        <dbReference type="EMBL" id="QPK80389.1"/>
    </source>
</evidence>
<evidence type="ECO:0000259" key="7">
    <source>
        <dbReference type="PROSITE" id="PS50850"/>
    </source>
</evidence>
<feature type="transmembrane region" description="Helical" evidence="6">
    <location>
        <begin position="353"/>
        <end position="372"/>
    </location>
</feature>
<proteinExistence type="predicted"/>
<feature type="domain" description="Major facilitator superfamily (MFS) profile" evidence="7">
    <location>
        <begin position="1"/>
        <end position="375"/>
    </location>
</feature>
<dbReference type="InterPro" id="IPR011701">
    <property type="entry name" value="MFS"/>
</dbReference>
<evidence type="ECO:0000256" key="4">
    <source>
        <dbReference type="ARBA" id="ARBA00022989"/>
    </source>
</evidence>
<feature type="transmembrane region" description="Helical" evidence="6">
    <location>
        <begin position="124"/>
        <end position="143"/>
    </location>
</feature>
<dbReference type="InterPro" id="IPR050189">
    <property type="entry name" value="MFS_Efflux_Transporters"/>
</dbReference>
<evidence type="ECO:0000256" key="2">
    <source>
        <dbReference type="ARBA" id="ARBA00022475"/>
    </source>
</evidence>
<feature type="transmembrane region" description="Helical" evidence="6">
    <location>
        <begin position="261"/>
        <end position="279"/>
    </location>
</feature>
<dbReference type="PROSITE" id="PS50850">
    <property type="entry name" value="MFS"/>
    <property type="match status" value="1"/>
</dbReference>
<feature type="transmembrane region" description="Helical" evidence="6">
    <location>
        <begin position="40"/>
        <end position="59"/>
    </location>
</feature>
<feature type="transmembrane region" description="Helical" evidence="6">
    <location>
        <begin position="155"/>
        <end position="174"/>
    </location>
</feature>
<dbReference type="InterPro" id="IPR036259">
    <property type="entry name" value="MFS_trans_sf"/>
</dbReference>
<dbReference type="EMBL" id="CP064954">
    <property type="protein sequence ID" value="QPK80389.1"/>
    <property type="molecule type" value="Genomic_DNA"/>
</dbReference>